<dbReference type="InterPro" id="IPR050135">
    <property type="entry name" value="dGTPase-like"/>
</dbReference>
<gene>
    <name evidence="2" type="ORF">OJF2_38240</name>
</gene>
<dbReference type="Pfam" id="PF01966">
    <property type="entry name" value="HD"/>
    <property type="match status" value="1"/>
</dbReference>
<sequence length="441" mass="51034">MSSKIIRDPLYNYISIDADEDGWLIELLDSPEVQRLRRIHQLGVSYLTYPGADHNRLAHSLGVLHLMQQAFQRLRQVHKGADINRGREPVLAAALVHDVGHGPFSHLFEPCLGIDHESWSRAVILDEETAVHRVLKRVDRSLPRTVADLIDADNQDHPAWQKYLLSSQLDMDRLDYLRRDSLFTGAGYGHFDWYRLLNTFEIYEAGDSGKDIVWAEKSQLAIEEFIYARFYMYHNVYLHKTTRGFEKLLEAMWGRARRLHDDGTEVLLVPAIRDFWGSASPSVRQYLAMEEFTVLQQIQNWTGHPDRSLGDLARRFLGRQRFAMVEAPDFRGALAPDYEGCKAALMELVGSRAEYDPPEMYCLEDRVKAKYNQPYFPEKEDDEQSVKNAIRILVEDSSTPIEVSKRLDRLKAVTEVPEEKVRYYVPKDLQEAARRLLAGWK</sequence>
<dbReference type="AlphaFoldDB" id="A0A5B9W3T2"/>
<dbReference type="InterPro" id="IPR003607">
    <property type="entry name" value="HD/PDEase_dom"/>
</dbReference>
<proteinExistence type="predicted"/>
<dbReference type="GO" id="GO:0006203">
    <property type="term" value="P:dGTP catabolic process"/>
    <property type="evidence" value="ECO:0007669"/>
    <property type="project" value="TreeGrafter"/>
</dbReference>
<feature type="domain" description="HD/PDEase" evidence="1">
    <location>
        <begin position="52"/>
        <end position="186"/>
    </location>
</feature>
<organism evidence="2 3">
    <name type="scientific">Aquisphaera giovannonii</name>
    <dbReference type="NCBI Taxonomy" id="406548"/>
    <lineage>
        <taxon>Bacteria</taxon>
        <taxon>Pseudomonadati</taxon>
        <taxon>Planctomycetota</taxon>
        <taxon>Planctomycetia</taxon>
        <taxon>Isosphaerales</taxon>
        <taxon>Isosphaeraceae</taxon>
        <taxon>Aquisphaera</taxon>
    </lineage>
</organism>
<dbReference type="SMART" id="SM00471">
    <property type="entry name" value="HDc"/>
    <property type="match status" value="1"/>
</dbReference>
<evidence type="ECO:0000313" key="2">
    <source>
        <dbReference type="EMBL" id="QEH35276.1"/>
    </source>
</evidence>
<dbReference type="Gene3D" id="1.10.3210.10">
    <property type="entry name" value="Hypothetical protein af1432"/>
    <property type="match status" value="1"/>
</dbReference>
<reference evidence="2 3" key="1">
    <citation type="submission" date="2019-08" db="EMBL/GenBank/DDBJ databases">
        <title>Deep-cultivation of Planctomycetes and their phenomic and genomic characterization uncovers novel biology.</title>
        <authorList>
            <person name="Wiegand S."/>
            <person name="Jogler M."/>
            <person name="Boedeker C."/>
            <person name="Pinto D."/>
            <person name="Vollmers J."/>
            <person name="Rivas-Marin E."/>
            <person name="Kohn T."/>
            <person name="Peeters S.H."/>
            <person name="Heuer A."/>
            <person name="Rast P."/>
            <person name="Oberbeckmann S."/>
            <person name="Bunk B."/>
            <person name="Jeske O."/>
            <person name="Meyerdierks A."/>
            <person name="Storesund J.E."/>
            <person name="Kallscheuer N."/>
            <person name="Luecker S."/>
            <person name="Lage O.M."/>
            <person name="Pohl T."/>
            <person name="Merkel B.J."/>
            <person name="Hornburger P."/>
            <person name="Mueller R.-W."/>
            <person name="Bruemmer F."/>
            <person name="Labrenz M."/>
            <person name="Spormann A.M."/>
            <person name="Op den Camp H."/>
            <person name="Overmann J."/>
            <person name="Amann R."/>
            <person name="Jetten M.S.M."/>
            <person name="Mascher T."/>
            <person name="Medema M.H."/>
            <person name="Devos D.P."/>
            <person name="Kaster A.-K."/>
            <person name="Ovreas L."/>
            <person name="Rohde M."/>
            <person name="Galperin M.Y."/>
            <person name="Jogler C."/>
        </authorList>
    </citation>
    <scope>NUCLEOTIDE SEQUENCE [LARGE SCALE GENOMIC DNA]</scope>
    <source>
        <strain evidence="2 3">OJF2</strain>
    </source>
</reference>
<dbReference type="InterPro" id="IPR006674">
    <property type="entry name" value="HD_domain"/>
</dbReference>
<dbReference type="Proteomes" id="UP000324233">
    <property type="component" value="Chromosome"/>
</dbReference>
<dbReference type="GO" id="GO:0008832">
    <property type="term" value="F:dGTPase activity"/>
    <property type="evidence" value="ECO:0007669"/>
    <property type="project" value="TreeGrafter"/>
</dbReference>
<keyword evidence="3" id="KW-1185">Reference proteome</keyword>
<evidence type="ECO:0000313" key="3">
    <source>
        <dbReference type="Proteomes" id="UP000324233"/>
    </source>
</evidence>
<protein>
    <submittedName>
        <fullName evidence="2">HD domain protein</fullName>
    </submittedName>
</protein>
<dbReference type="SUPFAM" id="SSF109604">
    <property type="entry name" value="HD-domain/PDEase-like"/>
    <property type="match status" value="1"/>
</dbReference>
<dbReference type="PANTHER" id="PTHR11373">
    <property type="entry name" value="DEOXYNUCLEOSIDE TRIPHOSPHATE TRIPHOSPHOHYDROLASE"/>
    <property type="match status" value="1"/>
</dbReference>
<dbReference type="CDD" id="cd00077">
    <property type="entry name" value="HDc"/>
    <property type="match status" value="1"/>
</dbReference>
<name>A0A5B9W3T2_9BACT</name>
<dbReference type="OrthoDB" id="9803619at2"/>
<evidence type="ECO:0000259" key="1">
    <source>
        <dbReference type="SMART" id="SM00471"/>
    </source>
</evidence>
<dbReference type="RefSeq" id="WP_148595098.1">
    <property type="nucleotide sequence ID" value="NZ_CP042997.1"/>
</dbReference>
<accession>A0A5B9W3T2</accession>
<dbReference type="KEGG" id="agv:OJF2_38240"/>
<dbReference type="EMBL" id="CP042997">
    <property type="protein sequence ID" value="QEH35276.1"/>
    <property type="molecule type" value="Genomic_DNA"/>
</dbReference>
<dbReference type="PANTHER" id="PTHR11373:SF4">
    <property type="entry name" value="DEOXYNUCLEOSIDE TRIPHOSPHATE TRIPHOSPHOHYDROLASE SAMHD1"/>
    <property type="match status" value="1"/>
</dbReference>